<name>A0A482VLJ6_ASBVE</name>
<protein>
    <recommendedName>
        <fullName evidence="3">RVT 1 domain containing protein</fullName>
    </recommendedName>
</protein>
<dbReference type="Proteomes" id="UP000292052">
    <property type="component" value="Unassembled WGS sequence"/>
</dbReference>
<dbReference type="EMBL" id="QDEB01087744">
    <property type="protein sequence ID" value="RZC33564.1"/>
    <property type="molecule type" value="Genomic_DNA"/>
</dbReference>
<comment type="caution">
    <text evidence="1">The sequence shown here is derived from an EMBL/GenBank/DDBJ whole genome shotgun (WGS) entry which is preliminary data.</text>
</comment>
<dbReference type="AlphaFoldDB" id="A0A482VLJ6"/>
<dbReference type="OrthoDB" id="6819250at2759"/>
<gene>
    <name evidence="1" type="ORF">BDFB_009188</name>
</gene>
<accession>A0A482VLJ6</accession>
<evidence type="ECO:0008006" key="3">
    <source>
        <dbReference type="Google" id="ProtNLM"/>
    </source>
</evidence>
<proteinExistence type="predicted"/>
<evidence type="ECO:0000313" key="1">
    <source>
        <dbReference type="EMBL" id="RZC33564.1"/>
    </source>
</evidence>
<keyword evidence="2" id="KW-1185">Reference proteome</keyword>
<evidence type="ECO:0000313" key="2">
    <source>
        <dbReference type="Proteomes" id="UP000292052"/>
    </source>
</evidence>
<sequence length="90" mass="9999">MSYMKKHLTSPDKIIDAFGNFFQHQILNTLFIIGFNENEVINALKQIKPKCTVGSDGVSAFLIKDYACAFASPLTTIINLSIKTSIFPDV</sequence>
<reference evidence="1 2" key="1">
    <citation type="submission" date="2017-03" db="EMBL/GenBank/DDBJ databases">
        <title>Genome of the blue death feigning beetle - Asbolus verrucosus.</title>
        <authorList>
            <person name="Rider S.D."/>
        </authorList>
    </citation>
    <scope>NUCLEOTIDE SEQUENCE [LARGE SCALE GENOMIC DNA]</scope>
    <source>
        <strain evidence="1">Butters</strain>
        <tissue evidence="1">Head and leg muscle</tissue>
    </source>
</reference>
<organism evidence="1 2">
    <name type="scientific">Asbolus verrucosus</name>
    <name type="common">Desert ironclad beetle</name>
    <dbReference type="NCBI Taxonomy" id="1661398"/>
    <lineage>
        <taxon>Eukaryota</taxon>
        <taxon>Metazoa</taxon>
        <taxon>Ecdysozoa</taxon>
        <taxon>Arthropoda</taxon>
        <taxon>Hexapoda</taxon>
        <taxon>Insecta</taxon>
        <taxon>Pterygota</taxon>
        <taxon>Neoptera</taxon>
        <taxon>Endopterygota</taxon>
        <taxon>Coleoptera</taxon>
        <taxon>Polyphaga</taxon>
        <taxon>Cucujiformia</taxon>
        <taxon>Tenebrionidae</taxon>
        <taxon>Pimeliinae</taxon>
        <taxon>Asbolus</taxon>
    </lineage>
</organism>